<evidence type="ECO:0000313" key="4">
    <source>
        <dbReference type="EMBL" id="TCO69049.1"/>
    </source>
</evidence>
<sequence>MMANFVNADRETDYLFPPSMQDWLPEDHMARFVVDVVDQLDLSELTQQYAGRGSKAHHPAVLLSLLIYGYATGVFSSRKIERATYDSIAFRYLAANTHPDHDTIAAFRRRFLPQLESLFVQVLLLAREMKLMKLGRIALDGTKVKANASKHKALSYKHAKKIEAQLKSEVSALTALAEAADQTPVVEGMDVPAEISRREARLAALAEAKRKIEARAQERFEHEQADYQQKQAKRQAQRDQGKKPRGREPKAPLPGPRDTDQVNLSDEESRIMPVSGGGFDQCYNAQAGVDTETMLVVSAHITQATNDKKEVAPALSRLSALPETLGTATDLLADTGYFSQANVQACIGSQIQPSLAIARDQHHRSVFERFAPDAPVPNTDDPVVLMKHQLTTQSGRALYALRKQTVEPVFGVIKQVMGLRQFSMRGLDKVAGEWTLATLAWNVKRMNVLRMAV</sequence>
<evidence type="ECO:0000256" key="1">
    <source>
        <dbReference type="SAM" id="MobiDB-lite"/>
    </source>
</evidence>
<dbReference type="InterPro" id="IPR008490">
    <property type="entry name" value="Transposase_InsH_N"/>
</dbReference>
<dbReference type="GO" id="GO:0004803">
    <property type="term" value="F:transposase activity"/>
    <property type="evidence" value="ECO:0007669"/>
    <property type="project" value="InterPro"/>
</dbReference>
<reference evidence="4 5" key="1">
    <citation type="submission" date="2019-03" db="EMBL/GenBank/DDBJ databases">
        <title>Genomic Encyclopedia of Type Strains, Phase IV (KMG-IV): sequencing the most valuable type-strain genomes for metagenomic binning, comparative biology and taxonomic classification.</title>
        <authorList>
            <person name="Goeker M."/>
        </authorList>
    </citation>
    <scope>NUCLEOTIDE SEQUENCE [LARGE SCALE GENOMIC DNA]</scope>
    <source>
        <strain evidence="4 5">DSM 23344</strain>
    </source>
</reference>
<keyword evidence="5" id="KW-1185">Reference proteome</keyword>
<evidence type="ECO:0000259" key="3">
    <source>
        <dbReference type="Pfam" id="PF05598"/>
    </source>
</evidence>
<dbReference type="AlphaFoldDB" id="A0A4R2KFD1"/>
<dbReference type="Pfam" id="PF05598">
    <property type="entry name" value="DUF772"/>
    <property type="match status" value="1"/>
</dbReference>
<dbReference type="NCBIfam" id="NF033551">
    <property type="entry name" value="transpos_IS1182"/>
    <property type="match status" value="1"/>
</dbReference>
<organism evidence="4 5">
    <name type="scientific">Chromatocurvus halotolerans</name>
    <dbReference type="NCBI Taxonomy" id="1132028"/>
    <lineage>
        <taxon>Bacteria</taxon>
        <taxon>Pseudomonadati</taxon>
        <taxon>Pseudomonadota</taxon>
        <taxon>Gammaproteobacteria</taxon>
        <taxon>Cellvibrionales</taxon>
        <taxon>Halieaceae</taxon>
        <taxon>Chromatocurvus</taxon>
    </lineage>
</organism>
<feature type="domain" description="Transposase IS4-like" evidence="2">
    <location>
        <begin position="279"/>
        <end position="442"/>
    </location>
</feature>
<protein>
    <submittedName>
        <fullName evidence="4">IS4 family transposase</fullName>
    </submittedName>
</protein>
<gene>
    <name evidence="4" type="ORF">EV688_1411</name>
</gene>
<name>A0A4R2KFD1_9GAMM</name>
<dbReference type="InterPro" id="IPR002559">
    <property type="entry name" value="Transposase_11"/>
</dbReference>
<dbReference type="PANTHER" id="PTHR33408">
    <property type="entry name" value="TRANSPOSASE"/>
    <property type="match status" value="1"/>
</dbReference>
<dbReference type="InterPro" id="IPR047629">
    <property type="entry name" value="IS1182_transpos"/>
</dbReference>
<feature type="region of interest" description="Disordered" evidence="1">
    <location>
        <begin position="221"/>
        <end position="264"/>
    </location>
</feature>
<accession>A0A4R2KFD1</accession>
<comment type="caution">
    <text evidence="4">The sequence shown here is derived from an EMBL/GenBank/DDBJ whole genome shotgun (WGS) entry which is preliminary data.</text>
</comment>
<dbReference type="Pfam" id="PF01609">
    <property type="entry name" value="DDE_Tnp_1"/>
    <property type="match status" value="1"/>
</dbReference>
<dbReference type="EMBL" id="SLWX01000041">
    <property type="protein sequence ID" value="TCO69049.1"/>
    <property type="molecule type" value="Genomic_DNA"/>
</dbReference>
<feature type="compositionally biased region" description="Basic and acidic residues" evidence="1">
    <location>
        <begin position="236"/>
        <end position="250"/>
    </location>
</feature>
<evidence type="ECO:0000259" key="2">
    <source>
        <dbReference type="Pfam" id="PF01609"/>
    </source>
</evidence>
<evidence type="ECO:0000313" key="5">
    <source>
        <dbReference type="Proteomes" id="UP000294980"/>
    </source>
</evidence>
<dbReference type="GO" id="GO:0003677">
    <property type="term" value="F:DNA binding"/>
    <property type="evidence" value="ECO:0007669"/>
    <property type="project" value="InterPro"/>
</dbReference>
<proteinExistence type="predicted"/>
<feature type="domain" description="Transposase InsH N-terminal" evidence="3">
    <location>
        <begin position="20"/>
        <end position="110"/>
    </location>
</feature>
<dbReference type="Proteomes" id="UP000294980">
    <property type="component" value="Unassembled WGS sequence"/>
</dbReference>
<dbReference type="GO" id="GO:0006313">
    <property type="term" value="P:DNA transposition"/>
    <property type="evidence" value="ECO:0007669"/>
    <property type="project" value="InterPro"/>
</dbReference>